<dbReference type="GO" id="GO:0008270">
    <property type="term" value="F:zinc ion binding"/>
    <property type="evidence" value="ECO:0007669"/>
    <property type="project" value="InterPro"/>
</dbReference>
<dbReference type="AlphaFoldDB" id="A0A0M0GB31"/>
<evidence type="ECO:0000256" key="4">
    <source>
        <dbReference type="ARBA" id="ARBA00022833"/>
    </source>
</evidence>
<reference evidence="8" key="1">
    <citation type="submission" date="2015-07" db="EMBL/GenBank/DDBJ databases">
        <title>Fjat-10036 dsm4.</title>
        <authorList>
            <person name="Liu B."/>
            <person name="Wang J."/>
            <person name="Zhu Y."/>
            <person name="Liu G."/>
            <person name="Chen Q."/>
            <person name="Chen Z."/>
            <person name="Lan J."/>
            <person name="Che J."/>
            <person name="Ge C."/>
            <person name="Shi H."/>
            <person name="Pan Z."/>
            <person name="Liu X."/>
        </authorList>
    </citation>
    <scope>NUCLEOTIDE SEQUENCE [LARGE SCALE GENOMIC DNA]</scope>
    <source>
        <strain evidence="8">DSM 4</strain>
    </source>
</reference>
<dbReference type="EMBL" id="LGUF01000007">
    <property type="protein sequence ID" value="KON86646.1"/>
    <property type="molecule type" value="Genomic_DNA"/>
</dbReference>
<comment type="cofactor">
    <cofactor evidence="6">
        <name>Zn(2+)</name>
        <dbReference type="ChEBI" id="CHEBI:29105"/>
    </cofactor>
    <text evidence="6">Binds 1 zinc ion per subunit.</text>
</comment>
<dbReference type="SMART" id="SM00947">
    <property type="entry name" value="Pro_CA"/>
    <property type="match status" value="1"/>
</dbReference>
<proteinExistence type="inferred from homology"/>
<protein>
    <recommendedName>
        <fullName evidence="2">carbonic anhydrase</fullName>
        <ecNumber evidence="2">4.2.1.1</ecNumber>
    </recommendedName>
</protein>
<dbReference type="PATRIC" id="fig|1459.3.peg.1573"/>
<keyword evidence="4 6" id="KW-0862">Zinc</keyword>
<sequence length="187" mass="20796">MKLLEEILNHNQQFVEEKKYEEFETTKFPNKKMVILTCMDTRLVELLPKALNVKNGDVKIIKNAGALVTHPFGSIMRSILVAVYQLQAKEVFVIGHHDCGMSGMKADAVVSNMKERGITEDALDTVTYSGIAAEEWLKGFENVEDSVSHSVHMVKKHPLMPVDVPVHGLVIHPGTGKLDLVVDGYEA</sequence>
<evidence type="ECO:0000256" key="1">
    <source>
        <dbReference type="ARBA" id="ARBA00006217"/>
    </source>
</evidence>
<name>A0A0M0GB31_SPOGL</name>
<dbReference type="GO" id="GO:0004089">
    <property type="term" value="F:carbonate dehydratase activity"/>
    <property type="evidence" value="ECO:0007669"/>
    <property type="project" value="UniProtKB-EC"/>
</dbReference>
<comment type="similarity">
    <text evidence="1">Belongs to the beta-class carbonic anhydrase family.</text>
</comment>
<dbReference type="InterPro" id="IPR036874">
    <property type="entry name" value="Carbonic_anhydrase_sf"/>
</dbReference>
<comment type="catalytic activity">
    <reaction evidence="5">
        <text>hydrogencarbonate + H(+) = CO2 + H2O</text>
        <dbReference type="Rhea" id="RHEA:10748"/>
        <dbReference type="ChEBI" id="CHEBI:15377"/>
        <dbReference type="ChEBI" id="CHEBI:15378"/>
        <dbReference type="ChEBI" id="CHEBI:16526"/>
        <dbReference type="ChEBI" id="CHEBI:17544"/>
        <dbReference type="EC" id="4.2.1.1"/>
    </reaction>
</comment>
<evidence type="ECO:0000256" key="3">
    <source>
        <dbReference type="ARBA" id="ARBA00022723"/>
    </source>
</evidence>
<keyword evidence="8" id="KW-1185">Reference proteome</keyword>
<dbReference type="Proteomes" id="UP000037109">
    <property type="component" value="Unassembled WGS sequence"/>
</dbReference>
<evidence type="ECO:0000313" key="7">
    <source>
        <dbReference type="EMBL" id="KON86646.1"/>
    </source>
</evidence>
<dbReference type="RefSeq" id="WP_053434015.1">
    <property type="nucleotide sequence ID" value="NZ_LGUF01000007.1"/>
</dbReference>
<dbReference type="SUPFAM" id="SSF53056">
    <property type="entry name" value="beta-carbonic anhydrase, cab"/>
    <property type="match status" value="1"/>
</dbReference>
<evidence type="ECO:0000256" key="5">
    <source>
        <dbReference type="ARBA" id="ARBA00048348"/>
    </source>
</evidence>
<dbReference type="Gene3D" id="3.40.1050.10">
    <property type="entry name" value="Carbonic anhydrase"/>
    <property type="match status" value="1"/>
</dbReference>
<accession>A0A0M0GB31</accession>
<dbReference type="CDD" id="cd03379">
    <property type="entry name" value="beta_CA_cladeD"/>
    <property type="match status" value="1"/>
</dbReference>
<feature type="binding site" evidence="6">
    <location>
        <position position="99"/>
    </location>
    <ligand>
        <name>Zn(2+)</name>
        <dbReference type="ChEBI" id="CHEBI:29105"/>
    </ligand>
</feature>
<keyword evidence="3 6" id="KW-0479">Metal-binding</keyword>
<gene>
    <name evidence="7" type="ORF">AF332_07465</name>
</gene>
<dbReference type="EC" id="4.2.1.1" evidence="2"/>
<evidence type="ECO:0000256" key="6">
    <source>
        <dbReference type="PIRSR" id="PIRSR601765-1"/>
    </source>
</evidence>
<dbReference type="STRING" id="1459.AF332_07465"/>
<dbReference type="PANTHER" id="PTHR43175:SF3">
    <property type="entry name" value="CARBON DISULFIDE HYDROLASE"/>
    <property type="match status" value="1"/>
</dbReference>
<feature type="binding site" evidence="6">
    <location>
        <position position="96"/>
    </location>
    <ligand>
        <name>Zn(2+)</name>
        <dbReference type="ChEBI" id="CHEBI:29105"/>
    </ligand>
</feature>
<evidence type="ECO:0000256" key="2">
    <source>
        <dbReference type="ARBA" id="ARBA00012925"/>
    </source>
</evidence>
<dbReference type="PANTHER" id="PTHR43175">
    <property type="entry name" value="CARBONIC ANHYDRASE"/>
    <property type="match status" value="1"/>
</dbReference>
<dbReference type="Pfam" id="PF00484">
    <property type="entry name" value="Pro_CA"/>
    <property type="match status" value="1"/>
</dbReference>
<organism evidence="7 8">
    <name type="scientific">Sporosarcina globispora</name>
    <name type="common">Bacillus globisporus</name>
    <dbReference type="NCBI Taxonomy" id="1459"/>
    <lineage>
        <taxon>Bacteria</taxon>
        <taxon>Bacillati</taxon>
        <taxon>Bacillota</taxon>
        <taxon>Bacilli</taxon>
        <taxon>Bacillales</taxon>
        <taxon>Caryophanaceae</taxon>
        <taxon>Sporosarcina</taxon>
    </lineage>
</organism>
<dbReference type="OrthoDB" id="9792260at2"/>
<comment type="caution">
    <text evidence="7">The sequence shown here is derived from an EMBL/GenBank/DDBJ whole genome shotgun (WGS) entry which is preliminary data.</text>
</comment>
<feature type="binding site" evidence="6">
    <location>
        <position position="38"/>
    </location>
    <ligand>
        <name>Zn(2+)</name>
        <dbReference type="ChEBI" id="CHEBI:29105"/>
    </ligand>
</feature>
<evidence type="ECO:0000313" key="8">
    <source>
        <dbReference type="Proteomes" id="UP000037109"/>
    </source>
</evidence>
<feature type="binding site" evidence="6">
    <location>
        <position position="40"/>
    </location>
    <ligand>
        <name>Zn(2+)</name>
        <dbReference type="ChEBI" id="CHEBI:29105"/>
    </ligand>
</feature>
<dbReference type="InterPro" id="IPR001765">
    <property type="entry name" value="Carbonic_anhydrase"/>
</dbReference>